<proteinExistence type="predicted"/>
<organism evidence="1 2">
    <name type="scientific">Acetobacterium woodii (strain ATCC 29683 / DSM 1030 / JCM 2381 / KCTC 1655 / WB1)</name>
    <dbReference type="NCBI Taxonomy" id="931626"/>
    <lineage>
        <taxon>Bacteria</taxon>
        <taxon>Bacillati</taxon>
        <taxon>Bacillota</taxon>
        <taxon>Clostridia</taxon>
        <taxon>Eubacteriales</taxon>
        <taxon>Eubacteriaceae</taxon>
        <taxon>Acetobacterium</taxon>
    </lineage>
</organism>
<keyword evidence="2" id="KW-1185">Reference proteome</keyword>
<protein>
    <submittedName>
        <fullName evidence="1">Uncharacterized protein</fullName>
    </submittedName>
</protein>
<dbReference type="KEGG" id="awo:Awo_c33890"/>
<dbReference type="EMBL" id="CP002987">
    <property type="protein sequence ID" value="AFA50117.1"/>
    <property type="molecule type" value="Genomic_DNA"/>
</dbReference>
<reference evidence="2" key="1">
    <citation type="submission" date="2011-07" db="EMBL/GenBank/DDBJ databases">
        <title>Complete genome sequence of Acetobacterium woodii.</title>
        <authorList>
            <person name="Poehlein A."/>
            <person name="Schmidt S."/>
            <person name="Kaster A.-K."/>
            <person name="Goenrich M."/>
            <person name="Vollmers J."/>
            <person name="Thuermer A."/>
            <person name="Gottschalk G."/>
            <person name="Thauer R.K."/>
            <person name="Daniel R."/>
            <person name="Mueller V."/>
        </authorList>
    </citation>
    <scope>NUCLEOTIDE SEQUENCE [LARGE SCALE GENOMIC DNA]</scope>
    <source>
        <strain evidence="2">ATCC 29683 / DSM 1030 / JCM 2381 / KCTC 1655 / WB1</strain>
    </source>
</reference>
<dbReference type="HOGENOM" id="CLU_2949561_0_0_9"/>
<sequence length="59" mass="7014">MVFRLSCRLIGDIIAEVEVKSERVRQIMRRVSLADELDDKNFFKGACYMKHQNKKEIVR</sequence>
<name>H6LBJ4_ACEWD</name>
<dbReference type="STRING" id="931626.Awo_c33890"/>
<accession>H6LBJ4</accession>
<dbReference type="Proteomes" id="UP000007177">
    <property type="component" value="Chromosome"/>
</dbReference>
<evidence type="ECO:0000313" key="2">
    <source>
        <dbReference type="Proteomes" id="UP000007177"/>
    </source>
</evidence>
<reference evidence="1 2" key="2">
    <citation type="journal article" date="2012" name="PLoS ONE">
        <title>An ancient pathway combining carbon dioxide fixation with the generation and utilization of a sodium ion gradient for ATP synthesis.</title>
        <authorList>
            <person name="Poehlein A."/>
            <person name="Schmidt S."/>
            <person name="Kaster A.K."/>
            <person name="Goenrich M."/>
            <person name="Vollmers J."/>
            <person name="Thurmer A."/>
            <person name="Bertsch J."/>
            <person name="Schuchmann K."/>
            <person name="Voigt B."/>
            <person name="Hecker M."/>
            <person name="Daniel R."/>
            <person name="Thauer R.K."/>
            <person name="Gottschalk G."/>
            <person name="Muller V."/>
        </authorList>
    </citation>
    <scope>NUCLEOTIDE SEQUENCE [LARGE SCALE GENOMIC DNA]</scope>
    <source>
        <strain evidence="2">ATCC 29683 / DSM 1030 / JCM 2381 / KCTC 1655 / WB1</strain>
    </source>
</reference>
<dbReference type="AlphaFoldDB" id="H6LBJ4"/>
<gene>
    <name evidence="1" type="ordered locus">Awo_c33890</name>
</gene>
<evidence type="ECO:0000313" key="1">
    <source>
        <dbReference type="EMBL" id="AFA50117.1"/>
    </source>
</evidence>